<keyword evidence="2" id="KW-0812">Transmembrane</keyword>
<evidence type="ECO:0000256" key="1">
    <source>
        <dbReference type="ARBA" id="ARBA00007613"/>
    </source>
</evidence>
<dbReference type="GO" id="GO:0005886">
    <property type="term" value="C:plasma membrane"/>
    <property type="evidence" value="ECO:0007669"/>
    <property type="project" value="UniProtKB-SubCell"/>
</dbReference>
<dbReference type="InterPro" id="IPR010131">
    <property type="entry name" value="MdtP/NodT-like"/>
</dbReference>
<dbReference type="Proteomes" id="UP000290849">
    <property type="component" value="Unassembled WGS sequence"/>
</dbReference>
<dbReference type="PANTHER" id="PTHR30203">
    <property type="entry name" value="OUTER MEMBRANE CATION EFFLUX PROTEIN"/>
    <property type="match status" value="1"/>
</dbReference>
<organism evidence="3 4">
    <name type="scientific">Achromobacter aloeverae</name>
    <dbReference type="NCBI Taxonomy" id="1750518"/>
    <lineage>
        <taxon>Bacteria</taxon>
        <taxon>Pseudomonadati</taxon>
        <taxon>Pseudomonadota</taxon>
        <taxon>Betaproteobacteria</taxon>
        <taxon>Burkholderiales</taxon>
        <taxon>Alcaligenaceae</taxon>
        <taxon>Achromobacter</taxon>
    </lineage>
</organism>
<dbReference type="RefSeq" id="WP_129150924.1">
    <property type="nucleotide sequence ID" value="NZ_JBHSDO010000014.1"/>
</dbReference>
<keyword evidence="2" id="KW-0449">Lipoprotein</keyword>
<evidence type="ECO:0000313" key="4">
    <source>
        <dbReference type="Proteomes" id="UP000290849"/>
    </source>
</evidence>
<keyword evidence="4" id="KW-1185">Reference proteome</keyword>
<accession>A0A4V1MS91</accession>
<keyword evidence="2" id="KW-1134">Transmembrane beta strand</keyword>
<dbReference type="SUPFAM" id="SSF56954">
    <property type="entry name" value="Outer membrane efflux proteins (OEP)"/>
    <property type="match status" value="1"/>
</dbReference>
<keyword evidence="2" id="KW-0564">Palmitate</keyword>
<proteinExistence type="inferred from homology"/>
<dbReference type="EMBL" id="PYAL01000003">
    <property type="protein sequence ID" value="RXN90492.1"/>
    <property type="molecule type" value="Genomic_DNA"/>
</dbReference>
<comment type="subcellular location">
    <subcellularLocation>
        <location evidence="2">Cell membrane</location>
        <topology evidence="2">Lipid-anchor</topology>
    </subcellularLocation>
</comment>
<dbReference type="GO" id="GO:0015562">
    <property type="term" value="F:efflux transmembrane transporter activity"/>
    <property type="evidence" value="ECO:0007669"/>
    <property type="project" value="InterPro"/>
</dbReference>
<evidence type="ECO:0000313" key="3">
    <source>
        <dbReference type="EMBL" id="RXN90492.1"/>
    </source>
</evidence>
<dbReference type="AlphaFoldDB" id="A0A4V1MS91"/>
<dbReference type="PROSITE" id="PS51257">
    <property type="entry name" value="PROKAR_LIPOPROTEIN"/>
    <property type="match status" value="1"/>
</dbReference>
<feature type="chain" id="PRO_5020997017" evidence="2">
    <location>
        <begin position="30"/>
        <end position="487"/>
    </location>
</feature>
<dbReference type="Gene3D" id="2.20.200.10">
    <property type="entry name" value="Outer membrane efflux proteins (OEP)"/>
    <property type="match status" value="1"/>
</dbReference>
<keyword evidence="2" id="KW-0732">Signal</keyword>
<dbReference type="Pfam" id="PF02321">
    <property type="entry name" value="OEP"/>
    <property type="match status" value="2"/>
</dbReference>
<protein>
    <submittedName>
        <fullName evidence="3">RND transporter</fullName>
    </submittedName>
</protein>
<comment type="similarity">
    <text evidence="1 2">Belongs to the outer membrane factor (OMF) (TC 1.B.17) family.</text>
</comment>
<gene>
    <name evidence="3" type="ORF">C7R54_13435</name>
</gene>
<reference evidence="3 4" key="1">
    <citation type="journal article" date="2017" name="Int. J. Syst. Evol. Microbiol.">
        <title>Achromobacter aloeverae sp. nov., isolated from the root of Aloe vera (L.) Burm.f.</title>
        <authorList>
            <person name="Kuncharoen N."/>
            <person name="Muramatsu Y."/>
            <person name="Shibata C."/>
            <person name="Kamakura Y."/>
            <person name="Nakagawa Y."/>
            <person name="Tanasupawat S."/>
        </authorList>
    </citation>
    <scope>NUCLEOTIDE SEQUENCE [LARGE SCALE GENOMIC DNA]</scope>
    <source>
        <strain evidence="3 4">AVA-1</strain>
    </source>
</reference>
<name>A0A4V1MS91_9BURK</name>
<keyword evidence="2" id="KW-0472">Membrane</keyword>
<dbReference type="InterPro" id="IPR003423">
    <property type="entry name" value="OMP_efflux"/>
</dbReference>
<comment type="caution">
    <text evidence="3">The sequence shown here is derived from an EMBL/GenBank/DDBJ whole genome shotgun (WGS) entry which is preliminary data.</text>
</comment>
<sequence>MKSLITKPLLKRLAAGLALPLLLTLQACAVGPDYQRPDAPTSRAFKEAPPAPAGWKLADPGAAPRGAWWEVYQDPVLDGLAAQVSVGNQNLKAYEAAYRQALAVVREARANLMPTVAVGPSLTRARTKGSTGTTSELEASASWDLDLWGKVRRQIESDQAGAQASAAELADLTLSAQAELVTDYFGLRYQDALGKLLRDTVQAYERSLAITRNQYGAGVAARSDVITAQTQLASARASAIASEQLRDQYEHAIALLIGKPPADLAIGAGELPRRIPQIPAGLPSDLLERRPDIAQAERTMQQQNALIGVAEAAWYPSVTLSAAAGYSGASPLFSAANALWSLVASGSETLFDGGARSATTDAARAAYDQSVATYRQTVLAAFQDVEDELSNLRVLANQSTAQDEALALARQAVTIALNEYQAGTQPYTTVVTAQATALSNEETVLQIQQSRLAASAALIKALGGGWSSDRLALDRMADERGKTVKPR</sequence>
<feature type="signal peptide" evidence="2">
    <location>
        <begin position="1"/>
        <end position="29"/>
    </location>
</feature>
<evidence type="ECO:0000256" key="2">
    <source>
        <dbReference type="RuleBase" id="RU362097"/>
    </source>
</evidence>
<dbReference type="OrthoDB" id="9770517at2"/>
<dbReference type="NCBIfam" id="TIGR01845">
    <property type="entry name" value="outer_NodT"/>
    <property type="match status" value="1"/>
</dbReference>
<dbReference type="PANTHER" id="PTHR30203:SF33">
    <property type="entry name" value="BLR4455 PROTEIN"/>
    <property type="match status" value="1"/>
</dbReference>
<dbReference type="Gene3D" id="1.20.1600.10">
    <property type="entry name" value="Outer membrane efflux proteins (OEP)"/>
    <property type="match status" value="1"/>
</dbReference>